<accession>A0A917D2E0</accession>
<dbReference type="Pfam" id="PF08241">
    <property type="entry name" value="Methyltransf_11"/>
    <property type="match status" value="1"/>
</dbReference>
<reference evidence="2" key="1">
    <citation type="journal article" date="2014" name="Int. J. Syst. Evol. Microbiol.">
        <title>Complete genome sequence of Corynebacterium casei LMG S-19264T (=DSM 44701T), isolated from a smear-ripened cheese.</title>
        <authorList>
            <consortium name="US DOE Joint Genome Institute (JGI-PGF)"/>
            <person name="Walter F."/>
            <person name="Albersmeier A."/>
            <person name="Kalinowski J."/>
            <person name="Ruckert C."/>
        </authorList>
    </citation>
    <scope>NUCLEOTIDE SEQUENCE</scope>
    <source>
        <strain evidence="2">CGMCC 1.16134</strain>
    </source>
</reference>
<keyword evidence="2" id="KW-0808">Transferase</keyword>
<protein>
    <submittedName>
        <fullName evidence="2">SAM-dependent methyltransferase</fullName>
    </submittedName>
</protein>
<dbReference type="SUPFAM" id="SSF53335">
    <property type="entry name" value="S-adenosyl-L-methionine-dependent methyltransferases"/>
    <property type="match status" value="1"/>
</dbReference>
<dbReference type="CDD" id="cd02440">
    <property type="entry name" value="AdoMet_MTases"/>
    <property type="match status" value="1"/>
</dbReference>
<dbReference type="EMBL" id="BMKR01000037">
    <property type="protein sequence ID" value="GGG04212.1"/>
    <property type="molecule type" value="Genomic_DNA"/>
</dbReference>
<dbReference type="GO" id="GO:0032259">
    <property type="term" value="P:methylation"/>
    <property type="evidence" value="ECO:0007669"/>
    <property type="project" value="UniProtKB-KW"/>
</dbReference>
<feature type="domain" description="Methyltransferase type 11" evidence="1">
    <location>
        <begin position="50"/>
        <end position="163"/>
    </location>
</feature>
<sequence length="219" mass="24921">MPTHPYVSRFFVNSDARREKLIYDLPESWWSRPFEYEWCTNFISPHDVVLDAACGISHPLKFYLAGVCAEVYACDMDDRILSRDALLQEIASDIGESAVRQVQARRLTALHLARANLTALPYDDECFDTIFCISVLEHLSPEDTVLALREFYRTLNGEGLLVLTFDYPTVNLKRMNELLLEAGFVYWGETDFTLPADAVRTEGWGGLHCFRAVLKKTGG</sequence>
<evidence type="ECO:0000313" key="2">
    <source>
        <dbReference type="EMBL" id="GGG04212.1"/>
    </source>
</evidence>
<dbReference type="InterPro" id="IPR029063">
    <property type="entry name" value="SAM-dependent_MTases_sf"/>
</dbReference>
<dbReference type="Proteomes" id="UP000637643">
    <property type="component" value="Unassembled WGS sequence"/>
</dbReference>
<reference evidence="2" key="2">
    <citation type="submission" date="2020-09" db="EMBL/GenBank/DDBJ databases">
        <authorList>
            <person name="Sun Q."/>
            <person name="Zhou Y."/>
        </authorList>
    </citation>
    <scope>NUCLEOTIDE SEQUENCE</scope>
    <source>
        <strain evidence="2">CGMCC 1.16134</strain>
    </source>
</reference>
<gene>
    <name evidence="2" type="ORF">GCM10010912_56180</name>
</gene>
<dbReference type="RefSeq" id="WP_189030768.1">
    <property type="nucleotide sequence ID" value="NZ_BMKR01000037.1"/>
</dbReference>
<organism evidence="2 3">
    <name type="scientific">Paenibacillus albidus</name>
    <dbReference type="NCBI Taxonomy" id="2041023"/>
    <lineage>
        <taxon>Bacteria</taxon>
        <taxon>Bacillati</taxon>
        <taxon>Bacillota</taxon>
        <taxon>Bacilli</taxon>
        <taxon>Bacillales</taxon>
        <taxon>Paenibacillaceae</taxon>
        <taxon>Paenibacillus</taxon>
    </lineage>
</organism>
<keyword evidence="2" id="KW-0489">Methyltransferase</keyword>
<comment type="caution">
    <text evidence="2">The sequence shown here is derived from an EMBL/GenBank/DDBJ whole genome shotgun (WGS) entry which is preliminary data.</text>
</comment>
<dbReference type="AlphaFoldDB" id="A0A917D2E0"/>
<dbReference type="Gene3D" id="3.40.50.150">
    <property type="entry name" value="Vaccinia Virus protein VP39"/>
    <property type="match status" value="1"/>
</dbReference>
<evidence type="ECO:0000313" key="3">
    <source>
        <dbReference type="Proteomes" id="UP000637643"/>
    </source>
</evidence>
<evidence type="ECO:0000259" key="1">
    <source>
        <dbReference type="Pfam" id="PF08241"/>
    </source>
</evidence>
<keyword evidence="3" id="KW-1185">Reference proteome</keyword>
<name>A0A917D2E0_9BACL</name>
<proteinExistence type="predicted"/>
<dbReference type="GO" id="GO:0008757">
    <property type="term" value="F:S-adenosylmethionine-dependent methyltransferase activity"/>
    <property type="evidence" value="ECO:0007669"/>
    <property type="project" value="InterPro"/>
</dbReference>
<dbReference type="InterPro" id="IPR013216">
    <property type="entry name" value="Methyltransf_11"/>
</dbReference>